<keyword evidence="2" id="KW-0521">NADP</keyword>
<comment type="similarity">
    <text evidence="1">Belongs to the short-chain dehydrogenases/reductases (SDR) family.</text>
</comment>
<accession>A0A6A6TQP0</accession>
<evidence type="ECO:0000256" key="3">
    <source>
        <dbReference type="ARBA" id="ARBA00023002"/>
    </source>
</evidence>
<dbReference type="PRINTS" id="PR00081">
    <property type="entry name" value="GDHRDH"/>
</dbReference>
<dbReference type="Proteomes" id="UP000799324">
    <property type="component" value="Unassembled WGS sequence"/>
</dbReference>
<dbReference type="SUPFAM" id="SSF51735">
    <property type="entry name" value="NAD(P)-binding Rossmann-fold domains"/>
    <property type="match status" value="1"/>
</dbReference>
<name>A0A6A6TQP0_9PLEO</name>
<sequence length="242" mass="26101">MSSPKQIVLITGANRGIGFSIARFLARDHSFHVLLGSRDAQRGSTAAETLRSEGLSVEPLTIDITDDSSIAAAATSVSEKHGHIDVLVNNAGVLKDFEIVDDIRLRFSETFNINVFGGVSVLEAFLPLLSKATVPRVVFITSKLGSITDRSDPKSEYEHVPCAAYRASKTAVNMVVAHYSSVYRDKGWKINTVCPGSVKTEINNWTGKLTVEEAMPVIVKACTLGADGDTGTFNDPFGPVDW</sequence>
<protein>
    <submittedName>
        <fullName evidence="4">Carbonyl reductase</fullName>
    </submittedName>
</protein>
<dbReference type="Gene3D" id="3.40.50.720">
    <property type="entry name" value="NAD(P)-binding Rossmann-like Domain"/>
    <property type="match status" value="1"/>
</dbReference>
<organism evidence="4 5">
    <name type="scientific">Lophiostoma macrostomum CBS 122681</name>
    <dbReference type="NCBI Taxonomy" id="1314788"/>
    <lineage>
        <taxon>Eukaryota</taxon>
        <taxon>Fungi</taxon>
        <taxon>Dikarya</taxon>
        <taxon>Ascomycota</taxon>
        <taxon>Pezizomycotina</taxon>
        <taxon>Dothideomycetes</taxon>
        <taxon>Pleosporomycetidae</taxon>
        <taxon>Pleosporales</taxon>
        <taxon>Lophiostomataceae</taxon>
        <taxon>Lophiostoma</taxon>
    </lineage>
</organism>
<gene>
    <name evidence="4" type="ORF">K491DRAFT_647264</name>
</gene>
<dbReference type="GO" id="GO:0016491">
    <property type="term" value="F:oxidoreductase activity"/>
    <property type="evidence" value="ECO:0007669"/>
    <property type="project" value="UniProtKB-KW"/>
</dbReference>
<dbReference type="InterPro" id="IPR036291">
    <property type="entry name" value="NAD(P)-bd_dom_sf"/>
</dbReference>
<dbReference type="InterPro" id="IPR002347">
    <property type="entry name" value="SDR_fam"/>
</dbReference>
<evidence type="ECO:0000256" key="2">
    <source>
        <dbReference type="ARBA" id="ARBA00022857"/>
    </source>
</evidence>
<evidence type="ECO:0000313" key="4">
    <source>
        <dbReference type="EMBL" id="KAF2661497.1"/>
    </source>
</evidence>
<dbReference type="PANTHER" id="PTHR43963">
    <property type="entry name" value="CARBONYL REDUCTASE 1-RELATED"/>
    <property type="match status" value="1"/>
</dbReference>
<dbReference type="PANTHER" id="PTHR43963:SF6">
    <property type="entry name" value="CHAIN DEHYDROGENASE FAMILY PROTEIN, PUTATIVE (AFU_ORTHOLOGUE AFUA_3G15350)-RELATED"/>
    <property type="match status" value="1"/>
</dbReference>
<dbReference type="OrthoDB" id="191139at2759"/>
<keyword evidence="3" id="KW-0560">Oxidoreductase</keyword>
<dbReference type="AlphaFoldDB" id="A0A6A6TQP0"/>
<keyword evidence="5" id="KW-1185">Reference proteome</keyword>
<dbReference type="EMBL" id="MU004293">
    <property type="protein sequence ID" value="KAF2661497.1"/>
    <property type="molecule type" value="Genomic_DNA"/>
</dbReference>
<evidence type="ECO:0000313" key="5">
    <source>
        <dbReference type="Proteomes" id="UP000799324"/>
    </source>
</evidence>
<proteinExistence type="inferred from homology"/>
<reference evidence="4" key="1">
    <citation type="journal article" date="2020" name="Stud. Mycol.">
        <title>101 Dothideomycetes genomes: a test case for predicting lifestyles and emergence of pathogens.</title>
        <authorList>
            <person name="Haridas S."/>
            <person name="Albert R."/>
            <person name="Binder M."/>
            <person name="Bloem J."/>
            <person name="Labutti K."/>
            <person name="Salamov A."/>
            <person name="Andreopoulos B."/>
            <person name="Baker S."/>
            <person name="Barry K."/>
            <person name="Bills G."/>
            <person name="Bluhm B."/>
            <person name="Cannon C."/>
            <person name="Castanera R."/>
            <person name="Culley D."/>
            <person name="Daum C."/>
            <person name="Ezra D."/>
            <person name="Gonzalez J."/>
            <person name="Henrissat B."/>
            <person name="Kuo A."/>
            <person name="Liang C."/>
            <person name="Lipzen A."/>
            <person name="Lutzoni F."/>
            <person name="Magnuson J."/>
            <person name="Mondo S."/>
            <person name="Nolan M."/>
            <person name="Ohm R."/>
            <person name="Pangilinan J."/>
            <person name="Park H.-J."/>
            <person name="Ramirez L."/>
            <person name="Alfaro M."/>
            <person name="Sun H."/>
            <person name="Tritt A."/>
            <person name="Yoshinaga Y."/>
            <person name="Zwiers L.-H."/>
            <person name="Turgeon B."/>
            <person name="Goodwin S."/>
            <person name="Spatafora J."/>
            <person name="Crous P."/>
            <person name="Grigoriev I."/>
        </authorList>
    </citation>
    <scope>NUCLEOTIDE SEQUENCE</scope>
    <source>
        <strain evidence="4">CBS 122681</strain>
    </source>
</reference>
<dbReference type="Pfam" id="PF00106">
    <property type="entry name" value="adh_short"/>
    <property type="match status" value="1"/>
</dbReference>
<evidence type="ECO:0000256" key="1">
    <source>
        <dbReference type="ARBA" id="ARBA00006484"/>
    </source>
</evidence>